<sequence length="1012" mass="113265">MAMLDRLTGGALLAAASVTGGGLLMSLFDPRAELVRLSRELVSTLSERLSGLGRFERSERLVAAHSVIVVTAFFERLEKIDLPFEVSELQLGRSGQIAFATGDDAGDGRMRELVRTLLHSDVPMPAPQWPYEITMAALHDFYDDLSTAVQQVIAATTAWRELSEQESHQLEAAVRDDLPERALRRYEEMFRRLAGEFPEVAFWANLVDHQATRAEVRGLRGGLEVMERLLEQVAADRDTGDVGGALARYHQVALSKPVLEMGSGEDLVLPPLGDIYVNPDFRAAYVDSGDLVARESWWREHSVRTDLHGFLLGHLTSPQATEAPLLILGQPGSGKSVLTRILAAKLSPRDFLVVRVVLREVRADTDLQSQIEEAIRMTTGEDVSWPRLVRRAGGALPVVMLDGFDELLQATGVNQSDYLVQAARLQRREAEQGRPVAVVVTSRTTVADRARAVDSMIAVQLEPFREAQIERWLGVWNAANSAVLARRHLRPLPLEAVLQHRELTAQPLLLLMLALYDADHNLLQRSSTTLQAADLYERLLRRFAERENSKTHRSSSKADLARAVDVELTRLSIVAFAMFNRNRQWTTPEELDGDLSTLLPEMHSARGKTTSMQSPLSDSELTIGRFFFIHEARAQRGESQLSTYEFLHATFGEYLVARLVVHELDALAAAAELAAAQTRRTPIDDAFLHALLSYAALTTRQSTVDFLRDRLVTIPAQRRPVIRDLLLRLFHGSLEERSAGAYDGYRPAAVSVPGRHAAYAANLMLLITLLGTPVAVNELFPDRAKPIAQWRRLAYLWRAQLTAEGWSGLVHSLKVNRSWRDTERSVIISFDRDETPVPPVDPYWSYAIPPGDERRGRFSRWRNYSLEDVRHHVHFMCDDVDDTMAHALEPLTGVLDPTFGTLHGPDEERAFSPAYALLTLWLSNSRPDSDETTLTTAYDACLTIALDGFFATISQDDRARTIYRKLVLYQLAAERDRLPSEWLSATLQRLRAAARTDPNLEALIESLALHID</sequence>
<dbReference type="Gene3D" id="3.40.50.300">
    <property type="entry name" value="P-loop containing nucleotide triphosphate hydrolases"/>
    <property type="match status" value="1"/>
</dbReference>
<keyword evidence="3" id="KW-1185">Reference proteome</keyword>
<protein>
    <recommendedName>
        <fullName evidence="1">AAA+ ATPase domain-containing protein</fullName>
    </recommendedName>
</protein>
<reference evidence="2 3" key="1">
    <citation type="submission" date="2019-05" db="EMBL/GenBank/DDBJ databases">
        <title>Draft genome sequence of Actinomadura sp. 14C53.</title>
        <authorList>
            <person name="Saricaoglu S."/>
            <person name="Isik K."/>
        </authorList>
    </citation>
    <scope>NUCLEOTIDE SEQUENCE [LARGE SCALE GENOMIC DNA]</scope>
    <source>
        <strain evidence="2 3">14C53</strain>
    </source>
</reference>
<dbReference type="Pfam" id="PF22738">
    <property type="entry name" value="NNH7"/>
    <property type="match status" value="1"/>
</dbReference>
<proteinExistence type="predicted"/>
<dbReference type="OrthoDB" id="419933at2"/>
<evidence type="ECO:0000259" key="1">
    <source>
        <dbReference type="SMART" id="SM00382"/>
    </source>
</evidence>
<feature type="domain" description="AAA+ ATPase" evidence="1">
    <location>
        <begin position="321"/>
        <end position="463"/>
    </location>
</feature>
<dbReference type="Proteomes" id="UP000309174">
    <property type="component" value="Unassembled WGS sequence"/>
</dbReference>
<evidence type="ECO:0000313" key="3">
    <source>
        <dbReference type="Proteomes" id="UP000309174"/>
    </source>
</evidence>
<dbReference type="InterPro" id="IPR027417">
    <property type="entry name" value="P-loop_NTPase"/>
</dbReference>
<name>A0A5C4JJK7_9ACTN</name>
<dbReference type="InterPro" id="IPR003593">
    <property type="entry name" value="AAA+_ATPase"/>
</dbReference>
<dbReference type="SUPFAM" id="SSF52540">
    <property type="entry name" value="P-loop containing nucleoside triphosphate hydrolases"/>
    <property type="match status" value="1"/>
</dbReference>
<accession>A0A5C4JJK7</accession>
<dbReference type="AlphaFoldDB" id="A0A5C4JJK7"/>
<gene>
    <name evidence="2" type="ORF">ETD83_02345</name>
</gene>
<organism evidence="2 3">
    <name type="scientific">Actinomadura soli</name>
    <dbReference type="NCBI Taxonomy" id="2508997"/>
    <lineage>
        <taxon>Bacteria</taxon>
        <taxon>Bacillati</taxon>
        <taxon>Actinomycetota</taxon>
        <taxon>Actinomycetes</taxon>
        <taxon>Streptosporangiales</taxon>
        <taxon>Thermomonosporaceae</taxon>
        <taxon>Actinomadura</taxon>
    </lineage>
</organism>
<comment type="caution">
    <text evidence="2">The sequence shown here is derived from an EMBL/GenBank/DDBJ whole genome shotgun (WGS) entry which is preliminary data.</text>
</comment>
<dbReference type="InterPro" id="IPR054567">
    <property type="entry name" value="NNH7"/>
</dbReference>
<dbReference type="SMART" id="SM00382">
    <property type="entry name" value="AAA"/>
    <property type="match status" value="1"/>
</dbReference>
<evidence type="ECO:0000313" key="2">
    <source>
        <dbReference type="EMBL" id="TMR07000.1"/>
    </source>
</evidence>
<dbReference type="EMBL" id="VCKW01000006">
    <property type="protein sequence ID" value="TMR07000.1"/>
    <property type="molecule type" value="Genomic_DNA"/>
</dbReference>